<reference evidence="1 2" key="1">
    <citation type="submission" date="2021-04" db="EMBL/GenBank/DDBJ databases">
        <title>Draft genome sequence of Paenibacillus cisolokensis, LC2-13A.</title>
        <authorList>
            <person name="Uke A."/>
            <person name="Chhe C."/>
            <person name="Baramee S."/>
            <person name="Kosugi A."/>
        </authorList>
    </citation>
    <scope>NUCLEOTIDE SEQUENCE [LARGE SCALE GENOMIC DNA]</scope>
    <source>
        <strain evidence="1 2">LC2-13A</strain>
    </source>
</reference>
<name>A0ABQ4N6C3_9BACL</name>
<dbReference type="InterPro" id="IPR010878">
    <property type="entry name" value="Gp111"/>
</dbReference>
<dbReference type="Pfam" id="PF07410">
    <property type="entry name" value="Phage_Gp111"/>
    <property type="match status" value="1"/>
</dbReference>
<sequence length="126" mass="14645">MKNVMTRAWEIARKAAAKFGGRAREYMASALRQAWAETRGGYKVTIELTVNRRKGQTWVARILGKHDVFRFDREFVSAVYDKDGESVWRLTASVYEICEVGKRYFVRVEADDYVRIKTDEVLEEVA</sequence>
<dbReference type="EMBL" id="BOVJ01000068">
    <property type="protein sequence ID" value="GIQ63694.1"/>
    <property type="molecule type" value="Genomic_DNA"/>
</dbReference>
<accession>A0ABQ4N6C3</accession>
<keyword evidence="2" id="KW-1185">Reference proteome</keyword>
<evidence type="ECO:0000313" key="1">
    <source>
        <dbReference type="EMBL" id="GIQ63694.1"/>
    </source>
</evidence>
<dbReference type="RefSeq" id="WP_213528778.1">
    <property type="nucleotide sequence ID" value="NZ_BOVJ01000068.1"/>
</dbReference>
<evidence type="ECO:0008006" key="3">
    <source>
        <dbReference type="Google" id="ProtNLM"/>
    </source>
</evidence>
<evidence type="ECO:0000313" key="2">
    <source>
        <dbReference type="Proteomes" id="UP000680304"/>
    </source>
</evidence>
<comment type="caution">
    <text evidence="1">The sequence shown here is derived from an EMBL/GenBank/DDBJ whole genome shotgun (WGS) entry which is preliminary data.</text>
</comment>
<dbReference type="Proteomes" id="UP000680304">
    <property type="component" value="Unassembled WGS sequence"/>
</dbReference>
<gene>
    <name evidence="1" type="ORF">PACILC2_22620</name>
</gene>
<proteinExistence type="predicted"/>
<protein>
    <recommendedName>
        <fullName evidence="3">Phage protein</fullName>
    </recommendedName>
</protein>
<organism evidence="1 2">
    <name type="scientific">Paenibacillus cisolokensis</name>
    <dbReference type="NCBI Taxonomy" id="1658519"/>
    <lineage>
        <taxon>Bacteria</taxon>
        <taxon>Bacillati</taxon>
        <taxon>Bacillota</taxon>
        <taxon>Bacilli</taxon>
        <taxon>Bacillales</taxon>
        <taxon>Paenibacillaceae</taxon>
        <taxon>Paenibacillus</taxon>
    </lineage>
</organism>